<evidence type="ECO:0000256" key="3">
    <source>
        <dbReference type="ARBA" id="ARBA00022723"/>
    </source>
</evidence>
<proteinExistence type="inferred from homology"/>
<dbReference type="GO" id="GO:0046872">
    <property type="term" value="F:metal ion binding"/>
    <property type="evidence" value="ECO:0007669"/>
    <property type="project" value="UniProtKB-KW"/>
</dbReference>
<evidence type="ECO:0000256" key="1">
    <source>
        <dbReference type="ARBA" id="ARBA00010342"/>
    </source>
</evidence>
<evidence type="ECO:0000256" key="5">
    <source>
        <dbReference type="ARBA" id="ARBA00022748"/>
    </source>
</evidence>
<dbReference type="InterPro" id="IPR038297">
    <property type="entry name" value="CcmH/CycL/NrfF/Ccl2_sf"/>
</dbReference>
<comment type="function">
    <text evidence="7">Required for the biogenesis of c-type cytochromes. Possible subunit of a heme lyase.</text>
</comment>
<evidence type="ECO:0000256" key="7">
    <source>
        <dbReference type="ARBA" id="ARBA00037230"/>
    </source>
</evidence>
<feature type="transmembrane region" description="Helical" evidence="9">
    <location>
        <begin position="124"/>
        <end position="145"/>
    </location>
</feature>
<evidence type="ECO:0000256" key="4">
    <source>
        <dbReference type="ARBA" id="ARBA00022729"/>
    </source>
</evidence>
<evidence type="ECO:0000259" key="10">
    <source>
        <dbReference type="Pfam" id="PF03918"/>
    </source>
</evidence>
<keyword evidence="9" id="KW-0472">Membrane</keyword>
<keyword evidence="4 9" id="KW-0732">Signal</keyword>
<dbReference type="InterPro" id="IPR051263">
    <property type="entry name" value="C-type_cytochrome_biogenesis"/>
</dbReference>
<keyword evidence="2 9" id="KW-0349">Heme</keyword>
<dbReference type="Gene3D" id="1.10.8.640">
    <property type="entry name" value="Cytochrome C biogenesis protein"/>
    <property type="match status" value="1"/>
</dbReference>
<dbReference type="FunFam" id="1.10.8.640:FF:000001">
    <property type="entry name" value="Cytochrome c-type biogenesis protein"/>
    <property type="match status" value="1"/>
</dbReference>
<comment type="similarity">
    <text evidence="1 9">Belongs to the CcmH/CycL/Ccl2/NrfF family.</text>
</comment>
<evidence type="ECO:0000313" key="12">
    <source>
        <dbReference type="Proteomes" id="UP000217311"/>
    </source>
</evidence>
<dbReference type="RefSeq" id="WP_096050585.1">
    <property type="nucleotide sequence ID" value="NZ_CP023315.3"/>
</dbReference>
<dbReference type="AlphaFoldDB" id="A0A290MU46"/>
<evidence type="ECO:0000256" key="8">
    <source>
        <dbReference type="ARBA" id="ARBA00060491"/>
    </source>
</evidence>
<dbReference type="InterPro" id="IPR005616">
    <property type="entry name" value="CcmH/CycL/Ccl2/NrfF_N"/>
</dbReference>
<organism evidence="11 12">
    <name type="scientific">Caulobacter vibrioides</name>
    <name type="common">Caulobacter crescentus</name>
    <dbReference type="NCBI Taxonomy" id="155892"/>
    <lineage>
        <taxon>Bacteria</taxon>
        <taxon>Pseudomonadati</taxon>
        <taxon>Pseudomonadota</taxon>
        <taxon>Alphaproteobacteria</taxon>
        <taxon>Caulobacterales</taxon>
        <taxon>Caulobacteraceae</taxon>
        <taxon>Caulobacter</taxon>
    </lineage>
</organism>
<feature type="transmembrane region" description="Helical" evidence="9">
    <location>
        <begin position="21"/>
        <end position="40"/>
    </location>
</feature>
<evidence type="ECO:0000313" key="11">
    <source>
        <dbReference type="EMBL" id="ATC31119.1"/>
    </source>
</evidence>
<dbReference type="GO" id="GO:0005886">
    <property type="term" value="C:plasma membrane"/>
    <property type="evidence" value="ECO:0007669"/>
    <property type="project" value="TreeGrafter"/>
</dbReference>
<evidence type="ECO:0000256" key="2">
    <source>
        <dbReference type="ARBA" id="ARBA00022617"/>
    </source>
</evidence>
<dbReference type="GO" id="GO:0017004">
    <property type="term" value="P:cytochrome complex assembly"/>
    <property type="evidence" value="ECO:0007669"/>
    <property type="project" value="UniProtKB-KW"/>
</dbReference>
<keyword evidence="6 9" id="KW-0408">Iron</keyword>
<dbReference type="Proteomes" id="UP000217311">
    <property type="component" value="Chromosome"/>
</dbReference>
<evidence type="ECO:0000256" key="6">
    <source>
        <dbReference type="ARBA" id="ARBA00023004"/>
    </source>
</evidence>
<sequence>MRQISSSPPQSLRDSSPASRGSIYKTLAIAVCSLALMAGASDPSERLPDQAQEARARTLFKEVRCLVCQNESIDDSQAQLAGDLRLIVREQVKAGRSDAEIRDFLVERYGEFVLLKPRFSGGNAVLWLAPIGVLLMGGVLMAGLLRRRPAPEPDLTEAEEERVRRLLEGE</sequence>
<gene>
    <name evidence="11" type="ORF">CA606_01465</name>
</gene>
<comment type="subcellular location">
    <subcellularLocation>
        <location evidence="8">Membrane</location>
        <topology evidence="8">Single-pass membrane protein</topology>
        <orientation evidence="8">Periplasmic side</orientation>
    </subcellularLocation>
</comment>
<name>A0A290MU46_CAUVI</name>
<accession>A0A290MU46</accession>
<keyword evidence="9" id="KW-0812">Transmembrane</keyword>
<dbReference type="PANTHER" id="PTHR47870">
    <property type="entry name" value="CYTOCHROME C-TYPE BIOGENESIS PROTEIN CCMH"/>
    <property type="match status" value="1"/>
</dbReference>
<keyword evidence="3 9" id="KW-0479">Metal-binding</keyword>
<dbReference type="Pfam" id="PF03918">
    <property type="entry name" value="CcmH"/>
    <property type="match status" value="1"/>
</dbReference>
<keyword evidence="9" id="KW-1133">Transmembrane helix</keyword>
<dbReference type="EMBL" id="CP023315">
    <property type="protein sequence ID" value="ATC31119.1"/>
    <property type="molecule type" value="Genomic_DNA"/>
</dbReference>
<evidence type="ECO:0000256" key="9">
    <source>
        <dbReference type="RuleBase" id="RU364112"/>
    </source>
</evidence>
<protein>
    <recommendedName>
        <fullName evidence="9">Cytochrome c-type biogenesis protein</fullName>
    </recommendedName>
</protein>
<keyword evidence="5" id="KW-0201">Cytochrome c-type biogenesis</keyword>
<reference evidence="12" key="1">
    <citation type="submission" date="2017-09" db="EMBL/GenBank/DDBJ databases">
        <title>Genome evolution observed in wild isolates of Caulobacter crescentus.</title>
        <authorList>
            <person name="Ely B."/>
            <person name="Wilson K."/>
            <person name="Scott D."/>
        </authorList>
    </citation>
    <scope>NUCLEOTIDE SEQUENCE [LARGE SCALE GENOMIC DNA]</scope>
    <source>
        <strain evidence="12">CB13b1a</strain>
    </source>
</reference>
<dbReference type="CDD" id="cd16378">
    <property type="entry name" value="CcmH_N"/>
    <property type="match status" value="1"/>
</dbReference>
<dbReference type="PANTHER" id="PTHR47870:SF1">
    <property type="entry name" value="CYTOCHROME C-TYPE BIOGENESIS PROTEIN CCMH"/>
    <property type="match status" value="1"/>
</dbReference>
<feature type="domain" description="CcmH/CycL/Ccl2/NrfF N-terminal" evidence="10">
    <location>
        <begin position="30"/>
        <end position="167"/>
    </location>
</feature>